<evidence type="ECO:0000313" key="1">
    <source>
        <dbReference type="EMBL" id="MFB2879408.1"/>
    </source>
</evidence>
<protein>
    <submittedName>
        <fullName evidence="1">HMA2 domain-containing protein</fullName>
    </submittedName>
</protein>
<comment type="caution">
    <text evidence="1">The sequence shown here is derived from an EMBL/GenBank/DDBJ whole genome shotgun (WGS) entry which is preliminary data.</text>
</comment>
<dbReference type="RefSeq" id="WP_413272451.1">
    <property type="nucleotide sequence ID" value="NZ_JBHFNQ010000164.1"/>
</dbReference>
<dbReference type="Proteomes" id="UP001576774">
    <property type="component" value="Unassembled WGS sequence"/>
</dbReference>
<gene>
    <name evidence="1" type="ORF">ACE1CC_21350</name>
</gene>
<keyword evidence="2" id="KW-1185">Reference proteome</keyword>
<name>A0ABV4X9D9_9CYAN</name>
<reference evidence="1 2" key="1">
    <citation type="submission" date="2024-09" db="EMBL/GenBank/DDBJ databases">
        <title>Floridaenema gen nov. (Aerosakkonemataceae, Aerosakkonematales ord. nov., Cyanobacteria) from benthic tropical and subtropical fresh waters, with the description of four new species.</title>
        <authorList>
            <person name="Moretto J.A."/>
            <person name="Berthold D.E."/>
            <person name="Lefler F.W."/>
            <person name="Huang I.-S."/>
            <person name="Laughinghouse H. IV."/>
        </authorList>
    </citation>
    <scope>NUCLEOTIDE SEQUENCE [LARGE SCALE GENOMIC DNA]</scope>
    <source>
        <strain evidence="1 2">BLCC-F46</strain>
    </source>
</reference>
<proteinExistence type="predicted"/>
<dbReference type="Pfam" id="PF19991">
    <property type="entry name" value="HMA_2"/>
    <property type="match status" value="1"/>
</dbReference>
<evidence type="ECO:0000313" key="2">
    <source>
        <dbReference type="Proteomes" id="UP001576774"/>
    </source>
</evidence>
<sequence length="171" mass="19037">MKHTHIASSTPSRTRIKLSQKRRNADEMARIVHALKEHPQIVDIRPNINTGSIVIYHAENDGTVDNIQAVLQDLGIILGDIFDVAIVEGKSGVAKDLTNAISDLNQRVGQASGGVVDLRFLVPVGLGTLAIYQLLQKGWQFETVPWYVLAWYSFDSFIKLHYTSDPEQKNS</sequence>
<accession>A0ABV4X9D9</accession>
<dbReference type="EMBL" id="JBHFNQ010000164">
    <property type="protein sequence ID" value="MFB2879408.1"/>
    <property type="molecule type" value="Genomic_DNA"/>
</dbReference>
<organism evidence="1 2">
    <name type="scientific">Floridaenema aerugineum BLCC-F46</name>
    <dbReference type="NCBI Taxonomy" id="3153654"/>
    <lineage>
        <taxon>Bacteria</taxon>
        <taxon>Bacillati</taxon>
        <taxon>Cyanobacteriota</taxon>
        <taxon>Cyanophyceae</taxon>
        <taxon>Oscillatoriophycideae</taxon>
        <taxon>Aerosakkonematales</taxon>
        <taxon>Aerosakkonemataceae</taxon>
        <taxon>Floridanema</taxon>
        <taxon>Floridanema aerugineum</taxon>
    </lineage>
</organism>